<dbReference type="PANTHER" id="PTHR43563">
    <property type="entry name" value="AMINE OXIDASE"/>
    <property type="match status" value="1"/>
</dbReference>
<dbReference type="SUPFAM" id="SSF54373">
    <property type="entry name" value="FAD-linked reductases, C-terminal domain"/>
    <property type="match status" value="1"/>
</dbReference>
<feature type="binding site" evidence="5">
    <location>
        <position position="440"/>
    </location>
    <ligand>
        <name>substrate</name>
    </ligand>
</feature>
<accession>A0A166M0U3</accession>
<evidence type="ECO:0000256" key="6">
    <source>
        <dbReference type="RuleBase" id="RU362067"/>
    </source>
</evidence>
<keyword evidence="6" id="KW-0285">Flavoprotein</keyword>
<feature type="region of interest" description="Disordered" evidence="7">
    <location>
        <begin position="153"/>
        <end position="177"/>
    </location>
</feature>
<dbReference type="InterPro" id="IPR002937">
    <property type="entry name" value="Amino_oxidase"/>
</dbReference>
<organism evidence="9 10">
    <name type="scientific">Colletotrichum incanum</name>
    <name type="common">Soybean anthracnose fungus</name>
    <dbReference type="NCBI Taxonomy" id="1573173"/>
    <lineage>
        <taxon>Eukaryota</taxon>
        <taxon>Fungi</taxon>
        <taxon>Dikarya</taxon>
        <taxon>Ascomycota</taxon>
        <taxon>Pezizomycotina</taxon>
        <taxon>Sordariomycetes</taxon>
        <taxon>Hypocreomycetidae</taxon>
        <taxon>Glomerellales</taxon>
        <taxon>Glomerellaceae</taxon>
        <taxon>Colletotrichum</taxon>
        <taxon>Colletotrichum spaethianum species complex</taxon>
    </lineage>
</organism>
<evidence type="ECO:0000256" key="5">
    <source>
        <dbReference type="PIRSR" id="PIRSR601613-1"/>
    </source>
</evidence>
<dbReference type="STRING" id="1573173.A0A166M0U3"/>
<gene>
    <name evidence="9" type="ORF">CI238_00595</name>
</gene>
<evidence type="ECO:0000256" key="2">
    <source>
        <dbReference type="ARBA" id="ARBA00005995"/>
    </source>
</evidence>
<evidence type="ECO:0000256" key="1">
    <source>
        <dbReference type="ARBA" id="ARBA00001974"/>
    </source>
</evidence>
<evidence type="ECO:0000259" key="8">
    <source>
        <dbReference type="Pfam" id="PF01593"/>
    </source>
</evidence>
<evidence type="ECO:0000313" key="10">
    <source>
        <dbReference type="Proteomes" id="UP000076584"/>
    </source>
</evidence>
<dbReference type="InterPro" id="IPR050703">
    <property type="entry name" value="Flavin_MAO"/>
</dbReference>
<protein>
    <recommendedName>
        <fullName evidence="6">Amine oxidase</fullName>
        <ecNumber evidence="6">1.4.3.-</ecNumber>
    </recommendedName>
</protein>
<dbReference type="Gene3D" id="3.50.50.60">
    <property type="entry name" value="FAD/NAD(P)-binding domain"/>
    <property type="match status" value="2"/>
</dbReference>
<evidence type="ECO:0000256" key="3">
    <source>
        <dbReference type="ARBA" id="ARBA00023002"/>
    </source>
</evidence>
<dbReference type="EMBL" id="LFIW01002706">
    <property type="protein sequence ID" value="KZL64144.1"/>
    <property type="molecule type" value="Genomic_DNA"/>
</dbReference>
<proteinExistence type="inferred from homology"/>
<dbReference type="EC" id="1.4.3.-" evidence="6"/>
<dbReference type="Gene3D" id="3.30.1330.40">
    <property type="entry name" value="RutC-like"/>
    <property type="match status" value="1"/>
</dbReference>
<comment type="similarity">
    <text evidence="2 6">Belongs to the flavin monoamine oxidase family.</text>
</comment>
<dbReference type="SUPFAM" id="SSF51905">
    <property type="entry name" value="FAD/NAD(P)-binding domain"/>
    <property type="match status" value="1"/>
</dbReference>
<comment type="cofactor">
    <cofactor evidence="1 6">
        <name>FAD</name>
        <dbReference type="ChEBI" id="CHEBI:57692"/>
    </cofactor>
</comment>
<keyword evidence="3 6" id="KW-0560">Oxidoreductase</keyword>
<dbReference type="InterPro" id="IPR001613">
    <property type="entry name" value="Flavin_amine_oxidase"/>
</dbReference>
<comment type="catalytic activity">
    <reaction evidence="4">
        <text>a secondary aliphatic amine + O2 + H2O = a primary amine + an aldehyde + H2O2</text>
        <dbReference type="Rhea" id="RHEA:26414"/>
        <dbReference type="ChEBI" id="CHEBI:15377"/>
        <dbReference type="ChEBI" id="CHEBI:15379"/>
        <dbReference type="ChEBI" id="CHEBI:16240"/>
        <dbReference type="ChEBI" id="CHEBI:17478"/>
        <dbReference type="ChEBI" id="CHEBI:58855"/>
        <dbReference type="ChEBI" id="CHEBI:65296"/>
        <dbReference type="EC" id="1.4.3.4"/>
    </reaction>
</comment>
<feature type="binding site" evidence="5">
    <location>
        <position position="527"/>
    </location>
    <ligand>
        <name>FAD</name>
        <dbReference type="ChEBI" id="CHEBI:57692"/>
    </ligand>
</feature>
<comment type="caution">
    <text evidence="9">The sequence shown here is derived from an EMBL/GenBank/DDBJ whole genome shotgun (WGS) entry which is preliminary data.</text>
</comment>
<feature type="compositionally biased region" description="Basic and acidic residues" evidence="7">
    <location>
        <begin position="154"/>
        <end position="172"/>
    </location>
</feature>
<feature type="binding site" evidence="5">
    <location>
        <position position="333"/>
    </location>
    <ligand>
        <name>FAD</name>
        <dbReference type="ChEBI" id="CHEBI:57692"/>
    </ligand>
</feature>
<sequence length="558" mass="61476">PGRVILTLGEVGQRKDGSWPDSFRGQVEQAVANISTALIAGGGYPRDIVQLRFYVVGWTESLAMDIIGPVTDFLRNDHGMPHKPLTTLLPVSKLAFPEAKHRIGGRSLTQSLRSTPDAFIDMGAAWINKTTQPTVYALCEKFGLETVEQYTKGDTIEQDHDGRTHRTPEKPSENTSISGPIERFRQIVTIAASERTTHRFDDFPENQDVSLSKWVESKGLWQYPEVRGACEWLCLDVVGRGSNEVGMYYFLDHLQSGPGLEMIATKGDVGPQSLRVKKGVESPTAQYGTKAMSTLARTHCKQMDWLTASGTSAISDAIANDMPAGSILLSSPVGEIVQRNTCEAYVTTESGLRCKAKKVILAIPTNAYSKVHFTPPLSQIKRSLVSKVKPSIYSKVVLSYTAPWWRDAGLSGKFQSRSGPICFSWDVCDLEAKQYGLALFVLGKIATSWHDLSKLEREEAIVEHLAMLVGSELAPKAWDVKEINMAEWSEEEYVWGIPTSSIESGLLMKYDAASRESFGDLHFGGSETAYEWKGYLEGAIAAGKRVAAEVIESLNINK</sequence>
<dbReference type="SUPFAM" id="SSF55298">
    <property type="entry name" value="YjgF-like"/>
    <property type="match status" value="1"/>
</dbReference>
<dbReference type="PRINTS" id="PR00757">
    <property type="entry name" value="AMINEOXDASEF"/>
</dbReference>
<dbReference type="Pfam" id="PF01593">
    <property type="entry name" value="Amino_oxidase"/>
    <property type="match status" value="1"/>
</dbReference>
<evidence type="ECO:0000313" key="9">
    <source>
        <dbReference type="EMBL" id="KZL64144.1"/>
    </source>
</evidence>
<dbReference type="InterPro" id="IPR035959">
    <property type="entry name" value="RutC-like_sf"/>
</dbReference>
<evidence type="ECO:0000256" key="4">
    <source>
        <dbReference type="ARBA" id="ARBA00048448"/>
    </source>
</evidence>
<evidence type="ECO:0000256" key="7">
    <source>
        <dbReference type="SAM" id="MobiDB-lite"/>
    </source>
</evidence>
<feature type="non-terminal residue" evidence="9">
    <location>
        <position position="1"/>
    </location>
</feature>
<name>A0A166M0U3_COLIC</name>
<dbReference type="AlphaFoldDB" id="A0A166M0U3"/>
<feature type="domain" description="Amine oxidase" evidence="8">
    <location>
        <begin position="98"/>
        <end position="551"/>
    </location>
</feature>
<reference evidence="9 10" key="1">
    <citation type="submission" date="2015-06" db="EMBL/GenBank/DDBJ databases">
        <title>Survival trade-offs in plant roots during colonization by closely related pathogenic and mutualistic fungi.</title>
        <authorList>
            <person name="Hacquard S."/>
            <person name="Kracher B."/>
            <person name="Hiruma K."/>
            <person name="Weinman A."/>
            <person name="Muench P."/>
            <person name="Garrido Oter R."/>
            <person name="Ver Loren van Themaat E."/>
            <person name="Dallerey J.-F."/>
            <person name="Damm U."/>
            <person name="Henrissat B."/>
            <person name="Lespinet O."/>
            <person name="Thon M."/>
            <person name="Kemen E."/>
            <person name="McHardy A.C."/>
            <person name="Schulze-Lefert P."/>
            <person name="O'Connell R.J."/>
        </authorList>
    </citation>
    <scope>NUCLEOTIDE SEQUENCE [LARGE SCALE GENOMIC DNA]</scope>
    <source>
        <strain evidence="9 10">MAFF 238704</strain>
    </source>
</reference>
<dbReference type="GO" id="GO:0097621">
    <property type="term" value="F:monoamine oxidase activity"/>
    <property type="evidence" value="ECO:0007669"/>
    <property type="project" value="UniProtKB-EC"/>
</dbReference>
<dbReference type="PANTHER" id="PTHR43563:SF14">
    <property type="entry name" value="AMINE OXIDASE"/>
    <property type="match status" value="1"/>
</dbReference>
<dbReference type="InterPro" id="IPR036188">
    <property type="entry name" value="FAD/NAD-bd_sf"/>
</dbReference>
<keyword evidence="6" id="KW-0274">FAD</keyword>
<keyword evidence="10" id="KW-1185">Reference proteome</keyword>
<dbReference type="Proteomes" id="UP000076584">
    <property type="component" value="Unassembled WGS sequence"/>
</dbReference>
<feature type="binding site" evidence="5">
    <location>
        <begin position="98"/>
        <end position="99"/>
    </location>
    <ligand>
        <name>FAD</name>
        <dbReference type="ChEBI" id="CHEBI:57692"/>
    </ligand>
</feature>